<dbReference type="AlphaFoldDB" id="A0A0X8HB89"/>
<dbReference type="STRING" id="507626.LOKO_00345"/>
<dbReference type="CDD" id="cd03024">
    <property type="entry name" value="DsbA_FrnE"/>
    <property type="match status" value="1"/>
</dbReference>
<dbReference type="EMBL" id="CP014226">
    <property type="protein sequence ID" value="AMC99441.1"/>
    <property type="molecule type" value="Genomic_DNA"/>
</dbReference>
<dbReference type="InterPro" id="IPR001853">
    <property type="entry name" value="DSBA-like_thioredoxin_dom"/>
</dbReference>
<proteinExistence type="predicted"/>
<keyword evidence="3" id="KW-1185">Reference proteome</keyword>
<dbReference type="KEGG" id="hco:LOKO_00345"/>
<dbReference type="PANTHER" id="PTHR13887:SF41">
    <property type="entry name" value="THIOREDOXIN SUPERFAMILY PROTEIN"/>
    <property type="match status" value="1"/>
</dbReference>
<evidence type="ECO:0000313" key="2">
    <source>
        <dbReference type="EMBL" id="AMC99441.1"/>
    </source>
</evidence>
<dbReference type="Gene3D" id="3.40.30.10">
    <property type="entry name" value="Glutaredoxin"/>
    <property type="match status" value="1"/>
</dbReference>
<evidence type="ECO:0000259" key="1">
    <source>
        <dbReference type="Pfam" id="PF01323"/>
    </source>
</evidence>
<organism evidence="2 3">
    <name type="scientific">Halomonas chromatireducens</name>
    <dbReference type="NCBI Taxonomy" id="507626"/>
    <lineage>
        <taxon>Bacteria</taxon>
        <taxon>Pseudomonadati</taxon>
        <taxon>Pseudomonadota</taxon>
        <taxon>Gammaproteobacteria</taxon>
        <taxon>Oceanospirillales</taxon>
        <taxon>Halomonadaceae</taxon>
        <taxon>Halomonas</taxon>
    </lineage>
</organism>
<dbReference type="SUPFAM" id="SSF52833">
    <property type="entry name" value="Thioredoxin-like"/>
    <property type="match status" value="1"/>
</dbReference>
<gene>
    <name evidence="2" type="ORF">LOKO_00345</name>
</gene>
<reference evidence="2 3" key="1">
    <citation type="journal article" date="2016" name="Genome Announc.">
        <title>Draft Genome Sequence of 'Halomonas chromatireducens' Strain AGD 8-3, a Haloalkaliphilic Chromate- and Selenite-Reducing Gammaproteobacterium.</title>
        <authorList>
            <person name="Sharko F.S."/>
            <person name="Shapovalova A.A."/>
            <person name="Tsygankova S.V."/>
            <person name="Komova A.V."/>
            <person name="Boulygina E.S."/>
            <person name="Teslyuk A.B."/>
            <person name="Gotovtsev P.M."/>
            <person name="Namsaraev Z.B."/>
            <person name="Khijniak T.V."/>
            <person name="Nedoluzhko A.V."/>
            <person name="Vasilov R.G."/>
        </authorList>
    </citation>
    <scope>NUCLEOTIDE SEQUENCE [LARGE SCALE GENOMIC DNA]</scope>
    <source>
        <strain evidence="2 3">AGD 8-3</strain>
    </source>
</reference>
<dbReference type="InterPro" id="IPR036249">
    <property type="entry name" value="Thioredoxin-like_sf"/>
</dbReference>
<dbReference type="Pfam" id="PF01323">
    <property type="entry name" value="DSBA"/>
    <property type="match status" value="1"/>
</dbReference>
<reference evidence="2 3" key="2">
    <citation type="submission" date="2016-02" db="EMBL/GenBank/DDBJ databases">
        <authorList>
            <person name="Wen L."/>
            <person name="He K."/>
            <person name="Yang H."/>
        </authorList>
    </citation>
    <scope>NUCLEOTIDE SEQUENCE [LARGE SCALE GENOMIC DNA]</scope>
    <source>
        <strain evidence="2 3">AGD 8-3</strain>
    </source>
</reference>
<feature type="domain" description="DSBA-like thioredoxin" evidence="1">
    <location>
        <begin position="20"/>
        <end position="218"/>
    </location>
</feature>
<name>A0A0X8HB89_9GAMM</name>
<sequence>MVGFEGTLPNGSATMPHVDITVISDAICPWCFIGKRHLDLALAELPEEFSVSVAWHPFELNPDMPAEGLPRRDYRTAKFGSWERSRALDAQVEAAAEQAGITIHHERMTRTPNTFDAHRLIWLAGEHGVQSAVVGALFRCYFIEGEDIGDSAVLANAARAGGLADIDIPAFLASDQGRAEVKAGLDEARRLGVSGVPTFIFNGTTGLSGAQPPEALRQGILEAAGRS</sequence>
<accession>A0A0X8HB89</accession>
<protein>
    <submittedName>
        <fullName evidence="2">DSBA-like thioredoxin domain protein</fullName>
    </submittedName>
</protein>
<dbReference type="PANTHER" id="PTHR13887">
    <property type="entry name" value="GLUTATHIONE S-TRANSFERASE KAPPA"/>
    <property type="match status" value="1"/>
</dbReference>
<dbReference type="GO" id="GO:0016491">
    <property type="term" value="F:oxidoreductase activity"/>
    <property type="evidence" value="ECO:0007669"/>
    <property type="project" value="InterPro"/>
</dbReference>
<evidence type="ECO:0000313" key="3">
    <source>
        <dbReference type="Proteomes" id="UP000063387"/>
    </source>
</evidence>
<dbReference type="Proteomes" id="UP000063387">
    <property type="component" value="Chromosome"/>
</dbReference>
<dbReference type="PATRIC" id="fig|507626.3.peg.341"/>